<evidence type="ECO:0000313" key="4">
    <source>
        <dbReference type="Proteomes" id="UP001281761"/>
    </source>
</evidence>
<feature type="region of interest" description="Disordered" evidence="2">
    <location>
        <begin position="198"/>
        <end position="296"/>
    </location>
</feature>
<feature type="compositionally biased region" description="Low complexity" evidence="2">
    <location>
        <begin position="238"/>
        <end position="248"/>
    </location>
</feature>
<dbReference type="EMBL" id="JARBJD010000095">
    <property type="protein sequence ID" value="KAK2953159.1"/>
    <property type="molecule type" value="Genomic_DNA"/>
</dbReference>
<keyword evidence="4" id="KW-1185">Reference proteome</keyword>
<reference evidence="3 4" key="1">
    <citation type="journal article" date="2022" name="bioRxiv">
        <title>Genomics of Preaxostyla Flagellates Illuminates Evolutionary Transitions and the Path Towards Mitochondrial Loss.</title>
        <authorList>
            <person name="Novak L.V.F."/>
            <person name="Treitli S.C."/>
            <person name="Pyrih J."/>
            <person name="Halakuc P."/>
            <person name="Pipaliya S.V."/>
            <person name="Vacek V."/>
            <person name="Brzon O."/>
            <person name="Soukal P."/>
            <person name="Eme L."/>
            <person name="Dacks J.B."/>
            <person name="Karnkowska A."/>
            <person name="Elias M."/>
            <person name="Hampl V."/>
        </authorList>
    </citation>
    <scope>NUCLEOTIDE SEQUENCE [LARGE SCALE GENOMIC DNA]</scope>
    <source>
        <strain evidence="3">NAU3</strain>
        <tissue evidence="3">Gut</tissue>
    </source>
</reference>
<organism evidence="3 4">
    <name type="scientific">Blattamonas nauphoetae</name>
    <dbReference type="NCBI Taxonomy" id="2049346"/>
    <lineage>
        <taxon>Eukaryota</taxon>
        <taxon>Metamonada</taxon>
        <taxon>Preaxostyla</taxon>
        <taxon>Oxymonadida</taxon>
        <taxon>Blattamonas</taxon>
    </lineage>
</organism>
<sequence>MSRLSAEYNVALQIEAWKKAVSLQFEEELKKSKQYAFNTLYSAWTPEKQLLEKELASIHEQIENQQKQCHKLEEENEDLLKQKTKLNQSIESERVRLSHDIDNFSSQHSVYSQYCKQLLARRQAALQPKHSELVKQINEQENMIAFFRANPETALQAEKDALDQQAQQLERSLLIATAQRDRANEQFELILKMQHEAQLRAQQAQAERTPTPPPPKRQRKQRSQTPPLSPSSDDDEQSTPSHTTSSPHNGKPSIAHTPPASDSHTDSRISHLPSTHSSLRSSATSARSPQTLPRTLHFSTGFVPNVPVGSLPIAPPETLPPVERVREERDRVESEIVWLMGTHAYSKDDQLMKELHRRRDYYDSLLNLYPNRNSLF</sequence>
<proteinExistence type="predicted"/>
<comment type="caution">
    <text evidence="3">The sequence shown here is derived from an EMBL/GenBank/DDBJ whole genome shotgun (WGS) entry which is preliminary data.</text>
</comment>
<gene>
    <name evidence="3" type="ORF">BLNAU_11945</name>
</gene>
<feature type="compositionally biased region" description="Low complexity" evidence="2">
    <location>
        <begin position="199"/>
        <end position="209"/>
    </location>
</feature>
<keyword evidence="1" id="KW-0175">Coiled coil</keyword>
<evidence type="ECO:0000256" key="1">
    <source>
        <dbReference type="SAM" id="Coils"/>
    </source>
</evidence>
<feature type="coiled-coil region" evidence="1">
    <location>
        <begin position="152"/>
        <end position="186"/>
    </location>
</feature>
<feature type="coiled-coil region" evidence="1">
    <location>
        <begin position="48"/>
        <end position="96"/>
    </location>
</feature>
<feature type="compositionally biased region" description="Low complexity" evidence="2">
    <location>
        <begin position="270"/>
        <end position="289"/>
    </location>
</feature>
<protein>
    <submittedName>
        <fullName evidence="3">Uncharacterized protein</fullName>
    </submittedName>
</protein>
<dbReference type="Proteomes" id="UP001281761">
    <property type="component" value="Unassembled WGS sequence"/>
</dbReference>
<evidence type="ECO:0000256" key="2">
    <source>
        <dbReference type="SAM" id="MobiDB-lite"/>
    </source>
</evidence>
<name>A0ABQ9XNR1_9EUKA</name>
<evidence type="ECO:0000313" key="3">
    <source>
        <dbReference type="EMBL" id="KAK2953159.1"/>
    </source>
</evidence>
<accession>A0ABQ9XNR1</accession>